<feature type="region of interest" description="Disordered" evidence="2">
    <location>
        <begin position="100"/>
        <end position="138"/>
    </location>
</feature>
<feature type="region of interest" description="Disordered" evidence="2">
    <location>
        <begin position="496"/>
        <end position="564"/>
    </location>
</feature>
<evidence type="ECO:0008006" key="5">
    <source>
        <dbReference type="Google" id="ProtNLM"/>
    </source>
</evidence>
<evidence type="ECO:0000256" key="1">
    <source>
        <dbReference type="ARBA" id="ARBA00022729"/>
    </source>
</evidence>
<keyword evidence="3" id="KW-0472">Membrane</keyword>
<reference evidence="4" key="1">
    <citation type="submission" date="2021-01" db="EMBL/GenBank/DDBJ databases">
        <authorList>
            <person name="Corre E."/>
            <person name="Pelletier E."/>
            <person name="Niang G."/>
            <person name="Scheremetjew M."/>
            <person name="Finn R."/>
            <person name="Kale V."/>
            <person name="Holt S."/>
            <person name="Cochrane G."/>
            <person name="Meng A."/>
            <person name="Brown T."/>
            <person name="Cohen L."/>
        </authorList>
    </citation>
    <scope>NUCLEOTIDE SEQUENCE</scope>
    <source>
        <strain evidence="4">CCMP127</strain>
    </source>
</reference>
<keyword evidence="1" id="KW-0732">Signal</keyword>
<keyword evidence="3" id="KW-0812">Transmembrane</keyword>
<evidence type="ECO:0000256" key="2">
    <source>
        <dbReference type="SAM" id="MobiDB-lite"/>
    </source>
</evidence>
<feature type="compositionally biased region" description="Acidic residues" evidence="2">
    <location>
        <begin position="546"/>
        <end position="558"/>
    </location>
</feature>
<organism evidence="4">
    <name type="scientific">Amphora coffeiformis</name>
    <dbReference type="NCBI Taxonomy" id="265554"/>
    <lineage>
        <taxon>Eukaryota</taxon>
        <taxon>Sar</taxon>
        <taxon>Stramenopiles</taxon>
        <taxon>Ochrophyta</taxon>
        <taxon>Bacillariophyta</taxon>
        <taxon>Bacillariophyceae</taxon>
        <taxon>Bacillariophycidae</taxon>
        <taxon>Thalassiophysales</taxon>
        <taxon>Catenulaceae</taxon>
        <taxon>Amphora</taxon>
    </lineage>
</organism>
<sequence>MSSSEEEQPKYIPDKGGGGGGGEAAAAKEAAGETAKGQQQGEQDEEAPAPPSLERARARQISRVGAVAVAGIDATPAPAANIDLPTAGDEENVLMMNHQLQQQQQQQSTTFPTEAPTSTSTLGSDATTTTTDMPPPSQMILQPNVTATLVTDEEYEAELHRVILRTSVKASRVETLEASSDDERRKQWNHCVTTIVIFCTALLCIVILGTVVYLVLPDDTFRVGEDGSSSSSLTNNDNNDATVGVGFPTGAPTLAEEYLSDNEKYLVNFLKERSFDGGEALRKYASPQRVALRYISAEFSNIRLDEKLIDVYAVATFFFSTGGISWTNNTKWKSGDPVCVWHGIGCDVNGHVIAMELPQNNLLGTLPPELGLLAPRPIEPSSSNATTAGLTRLDLSGNGIQGKIPEQVGLLSSMEEFLIQDNLFSGRIPRGIRNWTFLQRLSLFDTYLEGEIPTELCSLANVTTWMSVDCLKVECQCCDPSCGENEVDYTIGQQRPEEVPTLSTEPASSTTTTTAAGTVSQSDAEGEDAETALPPGEETGTPSADGGDETTDIDSDEADGGRGG</sequence>
<dbReference type="EMBL" id="HBIM01001593">
    <property type="protein sequence ID" value="CAE0403171.1"/>
    <property type="molecule type" value="Transcribed_RNA"/>
</dbReference>
<evidence type="ECO:0000256" key="3">
    <source>
        <dbReference type="SAM" id="Phobius"/>
    </source>
</evidence>
<feature type="compositionally biased region" description="Low complexity" evidence="2">
    <location>
        <begin position="24"/>
        <end position="37"/>
    </location>
</feature>
<dbReference type="Pfam" id="PF00560">
    <property type="entry name" value="LRR_1"/>
    <property type="match status" value="1"/>
</dbReference>
<dbReference type="PANTHER" id="PTHR47988">
    <property type="entry name" value="SOMATIC EMBRYOGENESIS RECEPTOR KINASE 1"/>
    <property type="match status" value="1"/>
</dbReference>
<protein>
    <recommendedName>
        <fullName evidence="5">Leucine-rich repeat-containing N-terminal plant-type domain-containing protein</fullName>
    </recommendedName>
</protein>
<dbReference type="InterPro" id="IPR032675">
    <property type="entry name" value="LRR_dom_sf"/>
</dbReference>
<feature type="region of interest" description="Disordered" evidence="2">
    <location>
        <begin position="1"/>
        <end position="59"/>
    </location>
</feature>
<feature type="compositionally biased region" description="Low complexity" evidence="2">
    <location>
        <begin position="117"/>
        <end position="131"/>
    </location>
</feature>
<keyword evidence="3" id="KW-1133">Transmembrane helix</keyword>
<dbReference type="InterPro" id="IPR001611">
    <property type="entry name" value="Leu-rich_rpt"/>
</dbReference>
<feature type="compositionally biased region" description="Low complexity" evidence="2">
    <location>
        <begin position="501"/>
        <end position="522"/>
    </location>
</feature>
<evidence type="ECO:0000313" key="4">
    <source>
        <dbReference type="EMBL" id="CAE0403171.1"/>
    </source>
</evidence>
<accession>A0A7S3KWS7</accession>
<dbReference type="AlphaFoldDB" id="A0A7S3KWS7"/>
<dbReference type="Gene3D" id="3.80.10.10">
    <property type="entry name" value="Ribonuclease Inhibitor"/>
    <property type="match status" value="1"/>
</dbReference>
<feature type="transmembrane region" description="Helical" evidence="3">
    <location>
        <begin position="192"/>
        <end position="216"/>
    </location>
</feature>
<name>A0A7S3KWS7_9STRA</name>
<dbReference type="SUPFAM" id="SSF52058">
    <property type="entry name" value="L domain-like"/>
    <property type="match status" value="1"/>
</dbReference>
<gene>
    <name evidence="4" type="ORF">ACOF00016_LOCUS1394</name>
</gene>
<proteinExistence type="predicted"/>